<evidence type="ECO:0000313" key="1">
    <source>
        <dbReference type="EMBL" id="KKN76665.1"/>
    </source>
</evidence>
<dbReference type="AlphaFoldDB" id="A0A0F9T5Z3"/>
<dbReference type="EMBL" id="LAZR01000292">
    <property type="protein sequence ID" value="KKN76665.1"/>
    <property type="molecule type" value="Genomic_DNA"/>
</dbReference>
<feature type="non-terminal residue" evidence="1">
    <location>
        <position position="1"/>
    </location>
</feature>
<gene>
    <name evidence="1" type="ORF">LCGC14_0368620</name>
</gene>
<proteinExistence type="predicted"/>
<comment type="caution">
    <text evidence="1">The sequence shown here is derived from an EMBL/GenBank/DDBJ whole genome shotgun (WGS) entry which is preliminary data.</text>
</comment>
<reference evidence="1" key="1">
    <citation type="journal article" date="2015" name="Nature">
        <title>Complex archaea that bridge the gap between prokaryotes and eukaryotes.</title>
        <authorList>
            <person name="Spang A."/>
            <person name="Saw J.H."/>
            <person name="Jorgensen S.L."/>
            <person name="Zaremba-Niedzwiedzka K."/>
            <person name="Martijn J."/>
            <person name="Lind A.E."/>
            <person name="van Eijk R."/>
            <person name="Schleper C."/>
            <person name="Guy L."/>
            <person name="Ettema T.J."/>
        </authorList>
    </citation>
    <scope>NUCLEOTIDE SEQUENCE</scope>
</reference>
<organism evidence="1">
    <name type="scientific">marine sediment metagenome</name>
    <dbReference type="NCBI Taxonomy" id="412755"/>
    <lineage>
        <taxon>unclassified sequences</taxon>
        <taxon>metagenomes</taxon>
        <taxon>ecological metagenomes</taxon>
    </lineage>
</organism>
<accession>A0A0F9T5Z3</accession>
<protein>
    <submittedName>
        <fullName evidence="1">Uncharacterized protein</fullName>
    </submittedName>
</protein>
<name>A0A0F9T5Z3_9ZZZZ</name>
<sequence>PDTAIQYREDPFDVQKGSSHWDNLKNTFQEKLKKSIQEKGSPFLKDETTLSVVDVLVDDLFGRAREILVERLNISGRKNLPPIPTAFQTARKDVSNFNIESLSEDIKQYMSQGNDPFGLTPLKEELEKVLLKSKADFETADDDVLLKNVIVKNLEDADLPTIIKESLSAFLVNYMDDMAENVTFEMENMFATVQNEMDKIFMIEKIGASLGGVVEMIESFNELPSDTQTEITDPEVNRNTTIDLEYMLINNFKESKDKLWDVQNFLENLIFQNYLKLEQMWGDIGGRLSILMTALSNIEIKDETPATSTHI</sequence>